<reference evidence="1 2" key="1">
    <citation type="submission" date="2021-01" db="EMBL/GenBank/DDBJ databases">
        <title>Whole genome shotgun sequence of Planotetraspora mira NBRC 15435.</title>
        <authorList>
            <person name="Komaki H."/>
            <person name="Tamura T."/>
        </authorList>
    </citation>
    <scope>NUCLEOTIDE SEQUENCE [LARGE SCALE GENOMIC DNA]</scope>
    <source>
        <strain evidence="1 2">NBRC 15435</strain>
    </source>
</reference>
<evidence type="ECO:0000313" key="2">
    <source>
        <dbReference type="Proteomes" id="UP000650628"/>
    </source>
</evidence>
<organism evidence="1 2">
    <name type="scientific">Planotetraspora mira</name>
    <dbReference type="NCBI Taxonomy" id="58121"/>
    <lineage>
        <taxon>Bacteria</taxon>
        <taxon>Bacillati</taxon>
        <taxon>Actinomycetota</taxon>
        <taxon>Actinomycetes</taxon>
        <taxon>Streptosporangiales</taxon>
        <taxon>Streptosporangiaceae</taxon>
        <taxon>Planotetraspora</taxon>
    </lineage>
</organism>
<proteinExistence type="predicted"/>
<keyword evidence="2" id="KW-1185">Reference proteome</keyword>
<accession>A0A8J3TW50</accession>
<comment type="caution">
    <text evidence="1">The sequence shown here is derived from an EMBL/GenBank/DDBJ whole genome shotgun (WGS) entry which is preliminary data.</text>
</comment>
<sequence length="80" mass="9216">MREVVQYGFSYASIGGTSDRGVVRTVGPSEEGKEEHLIIHYQASEVRYMRYFKYAYMSDKGSERFDRTPDLILSPANCLR</sequence>
<protein>
    <submittedName>
        <fullName evidence="1">Uncharacterized protein</fullName>
    </submittedName>
</protein>
<dbReference type="Proteomes" id="UP000650628">
    <property type="component" value="Unassembled WGS sequence"/>
</dbReference>
<gene>
    <name evidence="1" type="ORF">Pmi06nite_17170</name>
</gene>
<name>A0A8J3TW50_9ACTN</name>
<dbReference type="AlphaFoldDB" id="A0A8J3TW50"/>
<dbReference type="EMBL" id="BOOO01000008">
    <property type="protein sequence ID" value="GII28275.1"/>
    <property type="molecule type" value="Genomic_DNA"/>
</dbReference>
<evidence type="ECO:0000313" key="1">
    <source>
        <dbReference type="EMBL" id="GII28275.1"/>
    </source>
</evidence>